<organism evidence="4 5">
    <name type="scientific">Fusarium redolens</name>
    <dbReference type="NCBI Taxonomy" id="48865"/>
    <lineage>
        <taxon>Eukaryota</taxon>
        <taxon>Fungi</taxon>
        <taxon>Dikarya</taxon>
        <taxon>Ascomycota</taxon>
        <taxon>Pezizomycotina</taxon>
        <taxon>Sordariomycetes</taxon>
        <taxon>Hypocreomycetidae</taxon>
        <taxon>Hypocreales</taxon>
        <taxon>Nectriaceae</taxon>
        <taxon>Fusarium</taxon>
        <taxon>Fusarium redolens species complex</taxon>
    </lineage>
</organism>
<accession>A0A9P9JRU2</accession>
<dbReference type="PANTHER" id="PTHR47784:SF5">
    <property type="entry name" value="STEROL UPTAKE CONTROL PROTEIN 2"/>
    <property type="match status" value="1"/>
</dbReference>
<keyword evidence="5" id="KW-1185">Reference proteome</keyword>
<gene>
    <name evidence="4" type="ORF">BKA55DRAFT_579220</name>
</gene>
<evidence type="ECO:0000313" key="5">
    <source>
        <dbReference type="Proteomes" id="UP000720189"/>
    </source>
</evidence>
<keyword evidence="1" id="KW-0539">Nucleus</keyword>
<evidence type="ECO:0000259" key="3">
    <source>
        <dbReference type="PROSITE" id="PS50048"/>
    </source>
</evidence>
<dbReference type="OrthoDB" id="3546279at2759"/>
<comment type="caution">
    <text evidence="4">The sequence shown here is derived from an EMBL/GenBank/DDBJ whole genome shotgun (WGS) entry which is preliminary data.</text>
</comment>
<proteinExistence type="predicted"/>
<reference evidence="4" key="1">
    <citation type="journal article" date="2021" name="Nat. Commun.">
        <title>Genetic determinants of endophytism in the Arabidopsis root mycobiome.</title>
        <authorList>
            <person name="Mesny F."/>
            <person name="Miyauchi S."/>
            <person name="Thiergart T."/>
            <person name="Pickel B."/>
            <person name="Atanasova L."/>
            <person name="Karlsson M."/>
            <person name="Huettel B."/>
            <person name="Barry K.W."/>
            <person name="Haridas S."/>
            <person name="Chen C."/>
            <person name="Bauer D."/>
            <person name="Andreopoulos W."/>
            <person name="Pangilinan J."/>
            <person name="LaButti K."/>
            <person name="Riley R."/>
            <person name="Lipzen A."/>
            <person name="Clum A."/>
            <person name="Drula E."/>
            <person name="Henrissat B."/>
            <person name="Kohler A."/>
            <person name="Grigoriev I.V."/>
            <person name="Martin F.M."/>
            <person name="Hacquard S."/>
        </authorList>
    </citation>
    <scope>NUCLEOTIDE SEQUENCE</scope>
    <source>
        <strain evidence="4">MPI-CAGE-AT-0023</strain>
    </source>
</reference>
<dbReference type="GO" id="GO:0008270">
    <property type="term" value="F:zinc ion binding"/>
    <property type="evidence" value="ECO:0007669"/>
    <property type="project" value="InterPro"/>
</dbReference>
<dbReference type="PROSITE" id="PS50048">
    <property type="entry name" value="ZN2_CY6_FUNGAL_2"/>
    <property type="match status" value="1"/>
</dbReference>
<dbReference type="SMART" id="SM00066">
    <property type="entry name" value="GAL4"/>
    <property type="match status" value="1"/>
</dbReference>
<evidence type="ECO:0000256" key="1">
    <source>
        <dbReference type="ARBA" id="ARBA00023242"/>
    </source>
</evidence>
<name>A0A9P9JRU2_FUSRE</name>
<dbReference type="PROSITE" id="PS00463">
    <property type="entry name" value="ZN2_CY6_FUNGAL_1"/>
    <property type="match status" value="1"/>
</dbReference>
<feature type="compositionally biased region" description="Polar residues" evidence="2">
    <location>
        <begin position="81"/>
        <end position="92"/>
    </location>
</feature>
<dbReference type="CDD" id="cd00067">
    <property type="entry name" value="GAL4"/>
    <property type="match status" value="1"/>
</dbReference>
<dbReference type="Pfam" id="PF00172">
    <property type="entry name" value="Zn_clus"/>
    <property type="match status" value="1"/>
</dbReference>
<dbReference type="Pfam" id="PF11951">
    <property type="entry name" value="Fungal_trans_2"/>
    <property type="match status" value="1"/>
</dbReference>
<evidence type="ECO:0000256" key="2">
    <source>
        <dbReference type="SAM" id="MobiDB-lite"/>
    </source>
</evidence>
<dbReference type="RefSeq" id="XP_046044393.1">
    <property type="nucleotide sequence ID" value="XM_046193819.1"/>
</dbReference>
<feature type="region of interest" description="Disordered" evidence="2">
    <location>
        <begin position="51"/>
        <end position="92"/>
    </location>
</feature>
<dbReference type="InterPro" id="IPR021858">
    <property type="entry name" value="Fun_TF"/>
</dbReference>
<dbReference type="InterPro" id="IPR036864">
    <property type="entry name" value="Zn2-C6_fun-type_DNA-bd_sf"/>
</dbReference>
<dbReference type="InterPro" id="IPR053157">
    <property type="entry name" value="Sterol_Uptake_Regulator"/>
</dbReference>
<evidence type="ECO:0000313" key="4">
    <source>
        <dbReference type="EMBL" id="KAH7234628.1"/>
    </source>
</evidence>
<dbReference type="EMBL" id="JAGMUX010000017">
    <property type="protein sequence ID" value="KAH7234628.1"/>
    <property type="molecule type" value="Genomic_DNA"/>
</dbReference>
<dbReference type="GO" id="GO:0001228">
    <property type="term" value="F:DNA-binding transcription activator activity, RNA polymerase II-specific"/>
    <property type="evidence" value="ECO:0007669"/>
    <property type="project" value="TreeGrafter"/>
</dbReference>
<dbReference type="SUPFAM" id="SSF57701">
    <property type="entry name" value="Zn2/Cys6 DNA-binding domain"/>
    <property type="match status" value="1"/>
</dbReference>
<dbReference type="AlphaFoldDB" id="A0A9P9JRU2"/>
<dbReference type="Gene3D" id="4.10.240.10">
    <property type="entry name" value="Zn(2)-C6 fungal-type DNA-binding domain"/>
    <property type="match status" value="1"/>
</dbReference>
<dbReference type="GeneID" id="70223773"/>
<sequence length="459" mass="50956">MKRLGYRKSRTGCLRCKERRVKCDEKRPCSACVRHEVFCSLGGSPRNVATVQTVEQSSTRPSSSKPRSRRAERSPYRADSSPGSSVSLKTPYSSAEHWSKVSRGFPPPGRGQEDGAYHDHDDPFFFFAALFSNLILGERASWASDMELMHHYTSISYATLSNDADVQKVLQQELPRLAFQHKFLLHQLLAFSGYHLAYLNEDNRHAFFSQASQHQNSAIEGLRTTLASAHISEHCHALYAASMLLTICSFASFPSYDRFDGSLHPVDNILGVFSLIKGMNMIQLESDGEIRTGPLATFFGRMQCGGPNSKDSGLGLISAHVEQLGIALGQTTFLGSDAIHDSFGTRQAIASISSSIEHSISRLSATSTASLRACFHWPILIGTDYIASLRQRHPAALVVLAFYCTMLRMAEGSCWALEGWAESLMKCVCNSLMGSHWETLIEWPKQIVMDVDRDMVVKE</sequence>
<dbReference type="Proteomes" id="UP000720189">
    <property type="component" value="Unassembled WGS sequence"/>
</dbReference>
<dbReference type="InterPro" id="IPR001138">
    <property type="entry name" value="Zn2Cys6_DnaBD"/>
</dbReference>
<dbReference type="PANTHER" id="PTHR47784">
    <property type="entry name" value="STEROL UPTAKE CONTROL PROTEIN 2"/>
    <property type="match status" value="1"/>
</dbReference>
<protein>
    <recommendedName>
        <fullName evidence="3">Zn(2)-C6 fungal-type domain-containing protein</fullName>
    </recommendedName>
</protein>
<feature type="domain" description="Zn(2)-C6 fungal-type" evidence="3">
    <location>
        <begin position="12"/>
        <end position="41"/>
    </location>
</feature>